<dbReference type="InterPro" id="IPR008972">
    <property type="entry name" value="Cupredoxin"/>
</dbReference>
<dbReference type="PROSITE" id="PS50857">
    <property type="entry name" value="COX2_CUA"/>
    <property type="match status" value="1"/>
</dbReference>
<dbReference type="PRINTS" id="PR01166">
    <property type="entry name" value="CYCOXIDASEII"/>
</dbReference>
<dbReference type="SUPFAM" id="SSF81464">
    <property type="entry name" value="Cytochrome c oxidase subunit II-like, transmembrane region"/>
    <property type="match status" value="1"/>
</dbReference>
<dbReference type="Gene3D" id="1.10.287.90">
    <property type="match status" value="1"/>
</dbReference>
<keyword evidence="11" id="KW-1278">Translocase</keyword>
<dbReference type="Pfam" id="PF00116">
    <property type="entry name" value="COX2"/>
    <property type="match status" value="1"/>
</dbReference>
<comment type="similarity">
    <text evidence="2 18">Belongs to the cytochrome c oxidase subunit 2 family.</text>
</comment>
<comment type="catalytic activity">
    <reaction evidence="17">
        <text>4 Fe(II)-[cytochrome c] + O2 + 8 H(+)(in) = 4 Fe(III)-[cytochrome c] + 2 H2O + 4 H(+)(out)</text>
        <dbReference type="Rhea" id="RHEA:11436"/>
        <dbReference type="Rhea" id="RHEA-COMP:10350"/>
        <dbReference type="Rhea" id="RHEA-COMP:14399"/>
        <dbReference type="ChEBI" id="CHEBI:15377"/>
        <dbReference type="ChEBI" id="CHEBI:15378"/>
        <dbReference type="ChEBI" id="CHEBI:15379"/>
        <dbReference type="ChEBI" id="CHEBI:29033"/>
        <dbReference type="ChEBI" id="CHEBI:29034"/>
        <dbReference type="EC" id="7.1.1.9"/>
    </reaction>
    <physiologicalReaction direction="left-to-right" evidence="17">
        <dbReference type="Rhea" id="RHEA:11437"/>
    </physiologicalReaction>
</comment>
<evidence type="ECO:0000256" key="3">
    <source>
        <dbReference type="ARBA" id="ARBA00011164"/>
    </source>
</evidence>
<keyword evidence="14 18" id="KW-0186">Copper</keyword>
<dbReference type="AlphaFoldDB" id="A0A514ABY1"/>
<evidence type="ECO:0000256" key="11">
    <source>
        <dbReference type="ARBA" id="ARBA00022967"/>
    </source>
</evidence>
<evidence type="ECO:0000256" key="15">
    <source>
        <dbReference type="ARBA" id="ARBA00023128"/>
    </source>
</evidence>
<dbReference type="GO" id="GO:0005507">
    <property type="term" value="F:copper ion binding"/>
    <property type="evidence" value="ECO:0007669"/>
    <property type="project" value="InterPro"/>
</dbReference>
<evidence type="ECO:0000256" key="8">
    <source>
        <dbReference type="ARBA" id="ARBA00022723"/>
    </source>
</evidence>
<feature type="domain" description="Cytochrome oxidase subunit II transmembrane region profile" evidence="21">
    <location>
        <begin position="1"/>
        <end position="91"/>
    </location>
</feature>
<dbReference type="InterPro" id="IPR001505">
    <property type="entry name" value="Copper_CuA"/>
</dbReference>
<keyword evidence="6 18" id="KW-0679">Respiratory chain</keyword>
<dbReference type="InterPro" id="IPR002429">
    <property type="entry name" value="CcO_II-like_C"/>
</dbReference>
<accession>A0A514ABY1</accession>
<evidence type="ECO:0000256" key="6">
    <source>
        <dbReference type="ARBA" id="ARBA00022660"/>
    </source>
</evidence>
<evidence type="ECO:0000256" key="16">
    <source>
        <dbReference type="ARBA" id="ARBA00023136"/>
    </source>
</evidence>
<evidence type="ECO:0000256" key="7">
    <source>
        <dbReference type="ARBA" id="ARBA00022692"/>
    </source>
</evidence>
<comment type="function">
    <text evidence="18">Component of the cytochrome c oxidase, the last enzyme in the mitochondrial electron transport chain which drives oxidative phosphorylation. The respiratory chain contains 3 multisubunit complexes succinate dehydrogenase (complex II, CII), ubiquinol-cytochrome c oxidoreductase (cytochrome b-c1 complex, complex III, CIII) and cytochrome c oxidase (complex IV, CIV), that cooperate to transfer electrons derived from NADH and succinate to molecular oxygen, creating an electrochemical gradient over the inner membrane that drives transmembrane transport and the ATP synthase. Cytochrome c oxidase is the component of the respiratory chain that catalyzes the reduction of oxygen to water. Electrons originating from reduced cytochrome c in the intermembrane space (IMS) are transferred via the dinuclear copper A center (CU(A)) of subunit 2 and heme A of subunit 1 to the active site in subunit 1, a binuclear center (BNC) formed by heme A3 and copper B (CU(B)). The BNC reduces molecular oxygen to 2 water molecules using 4 electrons from cytochrome c in the IMS and 4 protons from the mitochondrial matrix.</text>
</comment>
<protein>
    <recommendedName>
        <fullName evidence="4 18">Cytochrome c oxidase subunit 2</fullName>
    </recommendedName>
</protein>
<dbReference type="InterPro" id="IPR036257">
    <property type="entry name" value="Cyt_c_oxidase_su2_TM_sf"/>
</dbReference>
<feature type="transmembrane region" description="Helical" evidence="19">
    <location>
        <begin position="20"/>
        <end position="42"/>
    </location>
</feature>
<evidence type="ECO:0000256" key="14">
    <source>
        <dbReference type="ARBA" id="ARBA00023008"/>
    </source>
</evidence>
<keyword evidence="12 18" id="KW-0249">Electron transport</keyword>
<sequence length="226" mass="26191">MNPWLGIFLNDMMSSTSEYLLILHEFAMSFIAGITLMVLFMFTSIFFSKKLALKTPHANLMEFLWTLSPMVILLSMAFPTIKVLYCNEDSHWPDLTIKVMGAQWFWNYEYSDFENINFDSYMTQETDLDSSQTRLLDSDNHLILPYKIMTRLIVSSNDVIHSFSLPQFSLKMDATPGRLSQIFMMPKKPLISYGQCSEICGVNHSFMPICLESISIFDFISWVKTK</sequence>
<dbReference type="CDD" id="cd13912">
    <property type="entry name" value="CcO_II_C"/>
    <property type="match status" value="1"/>
</dbReference>
<evidence type="ECO:0000256" key="9">
    <source>
        <dbReference type="ARBA" id="ARBA00022792"/>
    </source>
</evidence>
<dbReference type="GO" id="GO:0005743">
    <property type="term" value="C:mitochondrial inner membrane"/>
    <property type="evidence" value="ECO:0007669"/>
    <property type="project" value="UniProtKB-SubCell"/>
</dbReference>
<evidence type="ECO:0000256" key="18">
    <source>
        <dbReference type="RuleBase" id="RU000457"/>
    </source>
</evidence>
<reference evidence="22" key="1">
    <citation type="journal article" date="2019" name="Nucleic Acids Res.">
        <title>Coding palindromes in mitochondrial genes of Nematomorpha.</title>
        <authorList>
            <person name="Mikhailov K.V."/>
            <person name="Efeykin B.D."/>
            <person name="Panchin A.Y."/>
            <person name="Knorre D.A."/>
            <person name="Logacheva M.D."/>
            <person name="Penin A.A."/>
            <person name="Muntyan M.S."/>
            <person name="Nikitin M.A."/>
            <person name="Popova O.V."/>
            <person name="Zanegina O.N."/>
            <person name="Vyssokikh M.Y."/>
            <person name="Spiridonov S.E."/>
            <person name="Aleoshin V.V."/>
            <person name="Panchin Y.V."/>
        </authorList>
    </citation>
    <scope>NUCLEOTIDE SEQUENCE</scope>
</reference>
<geneLocation type="mitochondrion" evidence="22"/>
<dbReference type="EMBL" id="MG257766">
    <property type="protein sequence ID" value="QDH52424.1"/>
    <property type="molecule type" value="Genomic_DNA"/>
</dbReference>
<evidence type="ECO:0000256" key="12">
    <source>
        <dbReference type="ARBA" id="ARBA00022982"/>
    </source>
</evidence>
<dbReference type="PROSITE" id="PS50999">
    <property type="entry name" value="COX2_TM"/>
    <property type="match status" value="1"/>
</dbReference>
<evidence type="ECO:0000256" key="4">
    <source>
        <dbReference type="ARBA" id="ARBA00015946"/>
    </source>
</evidence>
<keyword evidence="13 19" id="KW-1133">Transmembrane helix</keyword>
<proteinExistence type="inferred from homology"/>
<gene>
    <name evidence="22" type="primary">COX2</name>
</gene>
<evidence type="ECO:0000256" key="10">
    <source>
        <dbReference type="ARBA" id="ARBA00022842"/>
    </source>
</evidence>
<keyword evidence="5 18" id="KW-0813">Transport</keyword>
<evidence type="ECO:0000259" key="21">
    <source>
        <dbReference type="PROSITE" id="PS50999"/>
    </source>
</evidence>
<dbReference type="PANTHER" id="PTHR22888:SF9">
    <property type="entry name" value="CYTOCHROME C OXIDASE SUBUNIT 2"/>
    <property type="match status" value="1"/>
</dbReference>
<dbReference type="Gene3D" id="2.60.40.420">
    <property type="entry name" value="Cupredoxins - blue copper proteins"/>
    <property type="match status" value="1"/>
</dbReference>
<evidence type="ECO:0000256" key="5">
    <source>
        <dbReference type="ARBA" id="ARBA00022448"/>
    </source>
</evidence>
<organism evidence="22">
    <name type="scientific">Gordionus wolterstorffii</name>
    <dbReference type="NCBI Taxonomy" id="190562"/>
    <lineage>
        <taxon>Eukaryota</taxon>
        <taxon>Metazoa</taxon>
        <taxon>Ecdysozoa</taxon>
        <taxon>Nematomorpha</taxon>
        <taxon>Gordioida</taxon>
        <taxon>Chordodea</taxon>
        <taxon>Chordodoidea</taxon>
        <taxon>Parachordodidae</taxon>
        <taxon>Gordionus</taxon>
    </lineage>
</organism>
<evidence type="ECO:0000256" key="13">
    <source>
        <dbReference type="ARBA" id="ARBA00022989"/>
    </source>
</evidence>
<evidence type="ECO:0000256" key="1">
    <source>
        <dbReference type="ARBA" id="ARBA00004448"/>
    </source>
</evidence>
<keyword evidence="9 18" id="KW-0999">Mitochondrion inner membrane</keyword>
<comment type="subcellular location">
    <subcellularLocation>
        <location evidence="1 18">Mitochondrion inner membrane</location>
        <topology evidence="1 18">Multi-pass membrane protein</topology>
    </subcellularLocation>
</comment>
<keyword evidence="16 18" id="KW-0472">Membrane</keyword>
<dbReference type="InterPro" id="IPR034210">
    <property type="entry name" value="CcO_II_C"/>
</dbReference>
<keyword evidence="7 18" id="KW-0812">Transmembrane</keyword>
<dbReference type="Pfam" id="PF02790">
    <property type="entry name" value="COX2_TM"/>
    <property type="match status" value="1"/>
</dbReference>
<keyword evidence="8 18" id="KW-0479">Metal-binding</keyword>
<evidence type="ECO:0000313" key="22">
    <source>
        <dbReference type="EMBL" id="QDH52424.1"/>
    </source>
</evidence>
<feature type="transmembrane region" description="Helical" evidence="19">
    <location>
        <begin position="63"/>
        <end position="85"/>
    </location>
</feature>
<dbReference type="InterPro" id="IPR011759">
    <property type="entry name" value="Cyt_c_oxidase_su2_TM_dom"/>
</dbReference>
<evidence type="ECO:0000256" key="17">
    <source>
        <dbReference type="ARBA" id="ARBA00049512"/>
    </source>
</evidence>
<dbReference type="FunFam" id="2.60.40.420:FF:000001">
    <property type="entry name" value="Cytochrome c oxidase subunit 2"/>
    <property type="match status" value="1"/>
</dbReference>
<dbReference type="GO" id="GO:0042773">
    <property type="term" value="P:ATP synthesis coupled electron transport"/>
    <property type="evidence" value="ECO:0007669"/>
    <property type="project" value="TreeGrafter"/>
</dbReference>
<dbReference type="PANTHER" id="PTHR22888">
    <property type="entry name" value="CYTOCHROME C OXIDASE, SUBUNIT II"/>
    <property type="match status" value="1"/>
</dbReference>
<evidence type="ECO:0000256" key="2">
    <source>
        <dbReference type="ARBA" id="ARBA00007866"/>
    </source>
</evidence>
<keyword evidence="10" id="KW-0460">Magnesium</keyword>
<dbReference type="GO" id="GO:0004129">
    <property type="term" value="F:cytochrome-c oxidase activity"/>
    <property type="evidence" value="ECO:0007669"/>
    <property type="project" value="UniProtKB-EC"/>
</dbReference>
<dbReference type="PROSITE" id="PS00078">
    <property type="entry name" value="COX2"/>
    <property type="match status" value="1"/>
</dbReference>
<comment type="subunit">
    <text evidence="3">Component of the cytochrome c oxidase (complex IV, CIV), a multisubunit enzyme composed of a catalytic core of 3 subunits and several supernumerary subunits. The complex exists as a monomer or a dimer and forms supercomplexes (SCs) in the inner mitochondrial membrane with ubiquinol-cytochrome c oxidoreductase (cytochrome b-c1 complex, complex III, CIII).</text>
</comment>
<dbReference type="InterPro" id="IPR045187">
    <property type="entry name" value="CcO_II"/>
</dbReference>
<dbReference type="SUPFAM" id="SSF49503">
    <property type="entry name" value="Cupredoxins"/>
    <property type="match status" value="1"/>
</dbReference>
<feature type="domain" description="Cytochrome oxidase subunit II copper A binding" evidence="20">
    <location>
        <begin position="92"/>
        <end position="225"/>
    </location>
</feature>
<name>A0A514ABY1_9BILA</name>
<keyword evidence="15 18" id="KW-0496">Mitochondrion</keyword>
<comment type="cofactor">
    <cofactor evidence="18">
        <name>Cu cation</name>
        <dbReference type="ChEBI" id="CHEBI:23378"/>
    </cofactor>
    <text evidence="18">Binds a copper A center.</text>
</comment>
<evidence type="ECO:0000256" key="19">
    <source>
        <dbReference type="SAM" id="Phobius"/>
    </source>
</evidence>
<evidence type="ECO:0000259" key="20">
    <source>
        <dbReference type="PROSITE" id="PS50857"/>
    </source>
</evidence>